<gene>
    <name evidence="1" type="ORF">TTHERM_01099070</name>
</gene>
<dbReference type="GeneID" id="7846203"/>
<evidence type="ECO:0000313" key="2">
    <source>
        <dbReference type="Proteomes" id="UP000009168"/>
    </source>
</evidence>
<dbReference type="OrthoDB" id="77931at2759"/>
<name>Q22BK6_TETTS</name>
<proteinExistence type="predicted"/>
<dbReference type="AlphaFoldDB" id="Q22BK6"/>
<evidence type="ECO:0008006" key="3">
    <source>
        <dbReference type="Google" id="ProtNLM"/>
    </source>
</evidence>
<keyword evidence="2" id="KW-1185">Reference proteome</keyword>
<dbReference type="EMBL" id="GG662602">
    <property type="protein sequence ID" value="EAR82660.3"/>
    <property type="molecule type" value="Genomic_DNA"/>
</dbReference>
<reference evidence="2" key="1">
    <citation type="journal article" date="2006" name="PLoS Biol.">
        <title>Macronuclear genome sequence of the ciliate Tetrahymena thermophila, a model eukaryote.</title>
        <authorList>
            <person name="Eisen J.A."/>
            <person name="Coyne R.S."/>
            <person name="Wu M."/>
            <person name="Wu D."/>
            <person name="Thiagarajan M."/>
            <person name="Wortman J.R."/>
            <person name="Badger J.H."/>
            <person name="Ren Q."/>
            <person name="Amedeo P."/>
            <person name="Jones K.M."/>
            <person name="Tallon L.J."/>
            <person name="Delcher A.L."/>
            <person name="Salzberg S.L."/>
            <person name="Silva J.C."/>
            <person name="Haas B.J."/>
            <person name="Majoros W.H."/>
            <person name="Farzad M."/>
            <person name="Carlton J.M."/>
            <person name="Smith R.K. Jr."/>
            <person name="Garg J."/>
            <person name="Pearlman R.E."/>
            <person name="Karrer K.M."/>
            <person name="Sun L."/>
            <person name="Manning G."/>
            <person name="Elde N.C."/>
            <person name="Turkewitz A.P."/>
            <person name="Asai D.J."/>
            <person name="Wilkes D.E."/>
            <person name="Wang Y."/>
            <person name="Cai H."/>
            <person name="Collins K."/>
            <person name="Stewart B.A."/>
            <person name="Lee S.R."/>
            <person name="Wilamowska K."/>
            <person name="Weinberg Z."/>
            <person name="Ruzzo W.L."/>
            <person name="Wloga D."/>
            <person name="Gaertig J."/>
            <person name="Frankel J."/>
            <person name="Tsao C.-C."/>
            <person name="Gorovsky M.A."/>
            <person name="Keeling P.J."/>
            <person name="Waller R.F."/>
            <person name="Patron N.J."/>
            <person name="Cherry J.M."/>
            <person name="Stover N.A."/>
            <person name="Krieger C.J."/>
            <person name="del Toro C."/>
            <person name="Ryder H.F."/>
            <person name="Williamson S.C."/>
            <person name="Barbeau R.A."/>
            <person name="Hamilton E.P."/>
            <person name="Orias E."/>
        </authorList>
    </citation>
    <scope>NUCLEOTIDE SEQUENCE [LARGE SCALE GENOMIC DNA]</scope>
    <source>
        <strain evidence="2">SB210</strain>
    </source>
</reference>
<accession>Q22BK6</accession>
<dbReference type="InParanoid" id="Q22BK6"/>
<sequence length="127" mass="14792">MRDIEGYWRKQYSIESEEIIPCSISPSSCIGGSELENKLCYEGHIGPQCLNCDIKGEYWNDSYSMQNYFQCTKCSSHEKSYISLVPLKNEYVLHWKKPLSIKFAFCLCEAVAIQFLNLSDFKRHNQN</sequence>
<dbReference type="HOGENOM" id="CLU_013710_0_0_1"/>
<organism evidence="1 2">
    <name type="scientific">Tetrahymena thermophila (strain SB210)</name>
    <dbReference type="NCBI Taxonomy" id="312017"/>
    <lineage>
        <taxon>Eukaryota</taxon>
        <taxon>Sar</taxon>
        <taxon>Alveolata</taxon>
        <taxon>Ciliophora</taxon>
        <taxon>Intramacronucleata</taxon>
        <taxon>Oligohymenophorea</taxon>
        <taxon>Hymenostomatida</taxon>
        <taxon>Tetrahymenina</taxon>
        <taxon>Tetrahymenidae</taxon>
        <taxon>Tetrahymena</taxon>
    </lineage>
</organism>
<evidence type="ECO:0000313" key="1">
    <source>
        <dbReference type="EMBL" id="EAR82660.3"/>
    </source>
</evidence>
<dbReference type="RefSeq" id="XP_001030323.3">
    <property type="nucleotide sequence ID" value="XM_001030323.3"/>
</dbReference>
<protein>
    <recommendedName>
        <fullName evidence="3">Transmembrane protein</fullName>
    </recommendedName>
</protein>
<dbReference type="KEGG" id="tet:TTHERM_01099070"/>
<dbReference type="Proteomes" id="UP000009168">
    <property type="component" value="Unassembled WGS sequence"/>
</dbReference>